<sequence>MEKTEESNSKGESSPSASAPSSIPQKRAHSSLDNNPPAISSHLNPEIKPAKPPPVEEAVYSQRATRTKKDSLKKREAKGNSNGETGSVNNARDSNLDRSACKNKKKKPVVEIGPLRYKLATVPNYSDFKPPQAPGFIAVEKRINVHGNEISFYETVDHVFNKKSFNYTSAVPDPLFRHSLLFRQSETAPFTARFSFEDRASNILMDQEGKHITTEKGWRSAKANVCMREGRWYWECRVSCGTPQLESTDATGIGGPHVRMGIGRREATLDGPVGFDCYSYGLRDIGGQKVHMSRPKTFFPKGENISEGDVIGFEVTLPSENLHHKVVNGTYKPKIDVVDPGNMGIERFDIIRDRAAIKIKDYWVFEQAAYAPSKELDDWCSPAPTSFKHEIKPCPTHPSVPLRTLPHSSIKVYKNGVFKGTAFENLFAFLPPASKPAAVKDIYFREGLDDGTLGYYPTVSVFQGGAAEVNFGPDYWFPPSEKALSNNIDLNEGDPKSLASLTKLQRIRPLIERYDEQIIEDILADLVDEVFFWTLDGGGTDISSMNQLLYTGSQSLAISSNGHASASINEE</sequence>
<evidence type="ECO:0000256" key="4">
    <source>
        <dbReference type="SAM" id="MobiDB-lite"/>
    </source>
</evidence>
<dbReference type="SMART" id="SM00449">
    <property type="entry name" value="SPRY"/>
    <property type="match status" value="1"/>
</dbReference>
<dbReference type="AlphaFoldDB" id="A0A420I9U2"/>
<gene>
    <name evidence="6" type="ORF">GcM3_105013</name>
</gene>
<dbReference type="SUPFAM" id="SSF49899">
    <property type="entry name" value="Concanavalin A-like lectins/glucanases"/>
    <property type="match status" value="1"/>
</dbReference>
<evidence type="ECO:0000313" key="6">
    <source>
        <dbReference type="EMBL" id="RKF71283.1"/>
    </source>
</evidence>
<organism evidence="6 7">
    <name type="scientific">Golovinomyces cichoracearum</name>
    <dbReference type="NCBI Taxonomy" id="62708"/>
    <lineage>
        <taxon>Eukaryota</taxon>
        <taxon>Fungi</taxon>
        <taxon>Dikarya</taxon>
        <taxon>Ascomycota</taxon>
        <taxon>Pezizomycotina</taxon>
        <taxon>Leotiomycetes</taxon>
        <taxon>Erysiphales</taxon>
        <taxon>Erysiphaceae</taxon>
        <taxon>Golovinomyces</taxon>
    </lineage>
</organism>
<proteinExistence type="inferred from homology"/>
<feature type="compositionally biased region" description="Polar residues" evidence="4">
    <location>
        <begin position="79"/>
        <end position="93"/>
    </location>
</feature>
<protein>
    <submittedName>
        <fullName evidence="6">Set1 complex component ash2</fullName>
    </submittedName>
</protein>
<evidence type="ECO:0000256" key="1">
    <source>
        <dbReference type="ARBA" id="ARBA00004123"/>
    </source>
</evidence>
<dbReference type="GO" id="GO:0000976">
    <property type="term" value="F:transcription cis-regulatory region binding"/>
    <property type="evidence" value="ECO:0007669"/>
    <property type="project" value="TreeGrafter"/>
</dbReference>
<dbReference type="InterPro" id="IPR037353">
    <property type="entry name" value="ASH2"/>
</dbReference>
<feature type="compositionally biased region" description="Low complexity" evidence="4">
    <location>
        <begin position="13"/>
        <end position="22"/>
    </location>
</feature>
<comment type="subcellular location">
    <subcellularLocation>
        <location evidence="1">Nucleus</location>
    </subcellularLocation>
</comment>
<evidence type="ECO:0000313" key="7">
    <source>
        <dbReference type="Proteomes" id="UP000283383"/>
    </source>
</evidence>
<dbReference type="EMBL" id="MCBQ01010530">
    <property type="protein sequence ID" value="RKF71283.1"/>
    <property type="molecule type" value="Genomic_DNA"/>
</dbReference>
<dbReference type="STRING" id="62708.A0A420I9U2"/>
<dbReference type="Gene3D" id="2.60.120.920">
    <property type="match status" value="1"/>
</dbReference>
<keyword evidence="7" id="KW-1185">Reference proteome</keyword>
<name>A0A420I9U2_9PEZI</name>
<accession>A0A420I9U2</accession>
<comment type="similarity">
    <text evidence="3">Belongs to the cclA family.</text>
</comment>
<feature type="region of interest" description="Disordered" evidence="4">
    <location>
        <begin position="1"/>
        <end position="102"/>
    </location>
</feature>
<evidence type="ECO:0000259" key="5">
    <source>
        <dbReference type="SMART" id="SM00449"/>
    </source>
</evidence>
<reference evidence="6 7" key="1">
    <citation type="journal article" date="2018" name="BMC Genomics">
        <title>Comparative genome analyses reveal sequence features reflecting distinct modes of host-adaptation between dicot and monocot powdery mildew.</title>
        <authorList>
            <person name="Wu Y."/>
            <person name="Ma X."/>
            <person name="Pan Z."/>
            <person name="Kale S.D."/>
            <person name="Song Y."/>
            <person name="King H."/>
            <person name="Zhang Q."/>
            <person name="Presley C."/>
            <person name="Deng X."/>
            <person name="Wei C.I."/>
            <person name="Xiao S."/>
        </authorList>
    </citation>
    <scope>NUCLEOTIDE SEQUENCE [LARGE SCALE GENOMIC DNA]</scope>
    <source>
        <strain evidence="6">UMSG3</strain>
    </source>
</reference>
<feature type="compositionally biased region" description="Polar residues" evidence="4">
    <location>
        <begin position="31"/>
        <end position="43"/>
    </location>
</feature>
<evidence type="ECO:0000256" key="2">
    <source>
        <dbReference type="ARBA" id="ARBA00023242"/>
    </source>
</evidence>
<dbReference type="PANTHER" id="PTHR10598">
    <property type="entry name" value="SET1/ASH2 HISTONE METHYLTRANSFERASE COMPLEX SUBUNIT ASH2"/>
    <property type="match status" value="1"/>
</dbReference>
<feature type="compositionally biased region" description="Basic and acidic residues" evidence="4">
    <location>
        <begin position="67"/>
        <end position="78"/>
    </location>
</feature>
<dbReference type="CDD" id="cd12872">
    <property type="entry name" value="SPRY_Ash2"/>
    <property type="match status" value="1"/>
</dbReference>
<dbReference type="GO" id="GO:0048188">
    <property type="term" value="C:Set1C/COMPASS complex"/>
    <property type="evidence" value="ECO:0007669"/>
    <property type="project" value="InterPro"/>
</dbReference>
<comment type="caution">
    <text evidence="6">The sequence shown here is derived from an EMBL/GenBank/DDBJ whole genome shotgun (WGS) entry which is preliminary data.</text>
</comment>
<keyword evidence="2" id="KW-0539">Nucleus</keyword>
<feature type="domain" description="SPRY" evidence="5">
    <location>
        <begin position="229"/>
        <end position="475"/>
    </location>
</feature>
<dbReference type="InterPro" id="IPR003877">
    <property type="entry name" value="SPRY_dom"/>
</dbReference>
<evidence type="ECO:0000256" key="3">
    <source>
        <dbReference type="ARBA" id="ARBA00038149"/>
    </source>
</evidence>
<dbReference type="InterPro" id="IPR043136">
    <property type="entry name" value="B30.2/SPRY_sf"/>
</dbReference>
<dbReference type="Proteomes" id="UP000283383">
    <property type="component" value="Unassembled WGS sequence"/>
</dbReference>
<dbReference type="PANTHER" id="PTHR10598:SF0">
    <property type="entry name" value="SET1_ASH2 HISTONE METHYLTRANSFERASE COMPLEX SUBUNIT ASH2"/>
    <property type="match status" value="1"/>
</dbReference>
<dbReference type="InterPro" id="IPR013320">
    <property type="entry name" value="ConA-like_dom_sf"/>
</dbReference>